<evidence type="ECO:0000256" key="1">
    <source>
        <dbReference type="SAM" id="Phobius"/>
    </source>
</evidence>
<dbReference type="PANTHER" id="PTHR34496:SF6">
    <property type="entry name" value="GLYCOSYLTRANSFERASE 2-LIKE DOMAIN-CONTAINING PROTEIN"/>
    <property type="match status" value="1"/>
</dbReference>
<reference evidence="2" key="2">
    <citation type="submission" date="2021-04" db="EMBL/GenBank/DDBJ databases">
        <authorList>
            <person name="Podell S."/>
        </authorList>
    </citation>
    <scope>NUCLEOTIDE SEQUENCE</scope>
    <source>
        <strain evidence="2">Hildebrandi</strain>
    </source>
</reference>
<protein>
    <submittedName>
        <fullName evidence="2">Glycosyltransferase GlcNAc</fullName>
    </submittedName>
</protein>
<reference evidence="2" key="1">
    <citation type="journal article" date="2021" name="Sci. Rep.">
        <title>Diploid genomic architecture of Nitzschia inconspicua, an elite biomass production diatom.</title>
        <authorList>
            <person name="Oliver A."/>
            <person name="Podell S."/>
            <person name="Pinowska A."/>
            <person name="Traller J.C."/>
            <person name="Smith S.R."/>
            <person name="McClure R."/>
            <person name="Beliaev A."/>
            <person name="Bohutskyi P."/>
            <person name="Hill E.A."/>
            <person name="Rabines A."/>
            <person name="Zheng H."/>
            <person name="Allen L.Z."/>
            <person name="Kuo A."/>
            <person name="Grigoriev I.V."/>
            <person name="Allen A.E."/>
            <person name="Hazlebeck D."/>
            <person name="Allen E.E."/>
        </authorList>
    </citation>
    <scope>NUCLEOTIDE SEQUENCE</scope>
    <source>
        <strain evidence="2">Hildebrandi</strain>
    </source>
</reference>
<dbReference type="InterPro" id="IPR021067">
    <property type="entry name" value="Glycosyltransferase"/>
</dbReference>
<dbReference type="OrthoDB" id="76265at2759"/>
<comment type="caution">
    <text evidence="2">The sequence shown here is derived from an EMBL/GenBank/DDBJ whole genome shotgun (WGS) entry which is preliminary data.</text>
</comment>
<dbReference type="Pfam" id="PF11397">
    <property type="entry name" value="GlcNAc"/>
    <property type="match status" value="1"/>
</dbReference>
<keyword evidence="1" id="KW-0472">Membrane</keyword>
<dbReference type="EMBL" id="JAGRRH010000024">
    <property type="protein sequence ID" value="KAG7342886.1"/>
    <property type="molecule type" value="Genomic_DNA"/>
</dbReference>
<evidence type="ECO:0000313" key="3">
    <source>
        <dbReference type="Proteomes" id="UP000693970"/>
    </source>
</evidence>
<keyword evidence="1" id="KW-0812">Transmembrane</keyword>
<organism evidence="2 3">
    <name type="scientific">Nitzschia inconspicua</name>
    <dbReference type="NCBI Taxonomy" id="303405"/>
    <lineage>
        <taxon>Eukaryota</taxon>
        <taxon>Sar</taxon>
        <taxon>Stramenopiles</taxon>
        <taxon>Ochrophyta</taxon>
        <taxon>Bacillariophyta</taxon>
        <taxon>Bacillariophyceae</taxon>
        <taxon>Bacillariophycidae</taxon>
        <taxon>Bacillariales</taxon>
        <taxon>Bacillariaceae</taxon>
        <taxon>Nitzschia</taxon>
    </lineage>
</organism>
<accession>A0A9K3KGT6</accession>
<gene>
    <name evidence="2" type="ORF">IV203_020831</name>
</gene>
<keyword evidence="3" id="KW-1185">Reference proteome</keyword>
<name>A0A9K3KGT6_9STRA</name>
<keyword evidence="1" id="KW-1133">Transmembrane helix</keyword>
<dbReference type="Proteomes" id="UP000693970">
    <property type="component" value="Unassembled WGS sequence"/>
</dbReference>
<feature type="transmembrane region" description="Helical" evidence="1">
    <location>
        <begin position="472"/>
        <end position="494"/>
    </location>
</feature>
<proteinExistence type="predicted"/>
<dbReference type="PANTHER" id="PTHR34496">
    <property type="entry name" value="GLCNAC TRANSFERASE-RELATED"/>
    <property type="match status" value="1"/>
</dbReference>
<dbReference type="AlphaFoldDB" id="A0A9K3KGT6"/>
<sequence>MTSAGRVFDGTSWTDVEDATTTSSSIRGSQRPVPPVLDGDGKIHVAIASFRDGTRCAQTLMDLFANAKDPDNIVVGLVEQNYEDGDPFCLELYCQQASSDGKLEIYRRDTIRKDTIKVIAKVPERSQCPRIDQIRKIAVHNIAAKGPGWARSLGRKVLGNEEFCLQIDAHSKFIPGWDAVLKEEWKAAENEFAVLSHPPPRTSNFDKSVEEKVVPRNCAVDFLDIRVPHYSLGGDGKVENLKKPLLSHTWSPGFSFAKCHLEESAPYDGFTPYVAGAEAFSRYARFWTRGYDVYTPTRNIVYHNYNPNPDGHGLMEWDKPLKRRIKNKSLTRIRSFLEVTDADERGLKLDNLGIYGLGKRRTLKQLNEFVGIDLAKQQSRPSNLPCANFHWVPYDTSISPIENLYNNPVDLDPQPEFPLRTELIFFKEEEVVMPDLEVLESDLHPMAHANVGAKEVVGASVVTPSSPVNGNFPSFLTIFILWIIGLLAWLYFTINLKISPRKGRVKKSSHPGNLKDK</sequence>
<evidence type="ECO:0000313" key="2">
    <source>
        <dbReference type="EMBL" id="KAG7342886.1"/>
    </source>
</evidence>